<protein>
    <submittedName>
        <fullName evidence="1">Uncharacterized protein</fullName>
    </submittedName>
</protein>
<dbReference type="EMBL" id="REGN01012789">
    <property type="protein sequence ID" value="RMZ94815.1"/>
    <property type="molecule type" value="Genomic_DNA"/>
</dbReference>
<name>A0A3M7P6X5_BRAPC</name>
<evidence type="ECO:0000313" key="2">
    <source>
        <dbReference type="Proteomes" id="UP000276133"/>
    </source>
</evidence>
<sequence length="195" mass="22072">KIENDKKRVDSGFVTFAFKNSQEFPKYSSTKKFDQINDVNNFISRIKEKAADVSSTIKNSIGDILDDQDSTARPETMFQKLKRTLSSSFSVKKASNENLSKLENQICNSVLRNDEALSSSALMDCNFTTNSDPNPIWQKLLNSDGKEKITNGKRRVKVKRINENKVKSNPKKCANYDVCRGKGNKSDCEKGKHYV</sequence>
<dbReference type="Proteomes" id="UP000276133">
    <property type="component" value="Unassembled WGS sequence"/>
</dbReference>
<feature type="non-terminal residue" evidence="1">
    <location>
        <position position="1"/>
    </location>
</feature>
<gene>
    <name evidence="1" type="ORF">BpHYR1_032587</name>
</gene>
<accession>A0A3M7P6X5</accession>
<reference evidence="1 2" key="1">
    <citation type="journal article" date="2018" name="Sci. Rep.">
        <title>Genomic signatures of local adaptation to the degree of environmental predictability in rotifers.</title>
        <authorList>
            <person name="Franch-Gras L."/>
            <person name="Hahn C."/>
            <person name="Garcia-Roger E.M."/>
            <person name="Carmona M.J."/>
            <person name="Serra M."/>
            <person name="Gomez A."/>
        </authorList>
    </citation>
    <scope>NUCLEOTIDE SEQUENCE [LARGE SCALE GENOMIC DNA]</scope>
    <source>
        <strain evidence="1">HYR1</strain>
    </source>
</reference>
<feature type="non-terminal residue" evidence="1">
    <location>
        <position position="195"/>
    </location>
</feature>
<dbReference type="AlphaFoldDB" id="A0A3M7P6X5"/>
<evidence type="ECO:0000313" key="1">
    <source>
        <dbReference type="EMBL" id="RMZ94815.1"/>
    </source>
</evidence>
<proteinExistence type="predicted"/>
<keyword evidence="2" id="KW-1185">Reference proteome</keyword>
<comment type="caution">
    <text evidence="1">The sequence shown here is derived from an EMBL/GenBank/DDBJ whole genome shotgun (WGS) entry which is preliminary data.</text>
</comment>
<organism evidence="1 2">
    <name type="scientific">Brachionus plicatilis</name>
    <name type="common">Marine rotifer</name>
    <name type="synonym">Brachionus muelleri</name>
    <dbReference type="NCBI Taxonomy" id="10195"/>
    <lineage>
        <taxon>Eukaryota</taxon>
        <taxon>Metazoa</taxon>
        <taxon>Spiralia</taxon>
        <taxon>Gnathifera</taxon>
        <taxon>Rotifera</taxon>
        <taxon>Eurotatoria</taxon>
        <taxon>Monogononta</taxon>
        <taxon>Pseudotrocha</taxon>
        <taxon>Ploima</taxon>
        <taxon>Brachionidae</taxon>
        <taxon>Brachionus</taxon>
    </lineage>
</organism>